<gene>
    <name evidence="2" type="ORF">HMPREF1317_0016</name>
</gene>
<feature type="compositionally biased region" description="Gly residues" evidence="1">
    <location>
        <begin position="1"/>
        <end position="10"/>
    </location>
</feature>
<feature type="compositionally biased region" description="Gly residues" evidence="1">
    <location>
        <begin position="140"/>
        <end position="161"/>
    </location>
</feature>
<feature type="region of interest" description="Disordered" evidence="1">
    <location>
        <begin position="1"/>
        <end position="44"/>
    </location>
</feature>
<keyword evidence="3" id="KW-1185">Reference proteome</keyword>
<feature type="region of interest" description="Disordered" evidence="1">
    <location>
        <begin position="135"/>
        <end position="161"/>
    </location>
</feature>
<evidence type="ECO:0000313" key="2">
    <source>
        <dbReference type="EMBL" id="EJF36340.1"/>
    </source>
</evidence>
<evidence type="ECO:0000256" key="1">
    <source>
        <dbReference type="SAM" id="MobiDB-lite"/>
    </source>
</evidence>
<proteinExistence type="predicted"/>
<reference evidence="2 3" key="1">
    <citation type="submission" date="2012-05" db="EMBL/GenBank/DDBJ databases">
        <authorList>
            <person name="Harkins D.M."/>
            <person name="Madupu R."/>
            <person name="Durkin A.S."/>
            <person name="Torralba M."/>
            <person name="Methe B."/>
            <person name="Sutton G.G."/>
            <person name="Nelson K.E."/>
        </authorList>
    </citation>
    <scope>NUCLEOTIDE SEQUENCE [LARGE SCALE GENOMIC DNA]</scope>
    <source>
        <strain evidence="2 3">F0490</strain>
    </source>
</reference>
<dbReference type="EMBL" id="AKFS01000295">
    <property type="protein sequence ID" value="EJF36340.1"/>
    <property type="molecule type" value="Genomic_DNA"/>
</dbReference>
<organism evidence="2 3">
    <name type="scientific">Schaalia georgiae F0490</name>
    <dbReference type="NCBI Taxonomy" id="1125717"/>
    <lineage>
        <taxon>Bacteria</taxon>
        <taxon>Bacillati</taxon>
        <taxon>Actinomycetota</taxon>
        <taxon>Actinomycetes</taxon>
        <taxon>Actinomycetales</taxon>
        <taxon>Actinomycetaceae</taxon>
        <taxon>Schaalia</taxon>
    </lineage>
</organism>
<accession>J1GTK5</accession>
<comment type="caution">
    <text evidence="2">The sequence shown here is derived from an EMBL/GenBank/DDBJ whole genome shotgun (WGS) entry which is preliminary data.</text>
</comment>
<dbReference type="PATRIC" id="fig|1125717.3.peg.1804"/>
<dbReference type="AlphaFoldDB" id="J1GTK5"/>
<dbReference type="OrthoDB" id="9981444at2"/>
<protein>
    <submittedName>
        <fullName evidence="2">Uncharacterized protein</fullName>
    </submittedName>
</protein>
<dbReference type="Proteomes" id="UP000004578">
    <property type="component" value="Unassembled WGS sequence"/>
</dbReference>
<name>J1GTK5_9ACTO</name>
<sequence length="161" mass="16008">MAGGSPGTGGIDTDQENGARSQTEGGVGELEGAQSDGVDTISREQTVRKWGYEQGPAAISSKYKDVLQATATNLDTRITQLREMLSNSQHQVANYEQNDEEIAESFRKAARSETGVASAGGTTVAAATGAAAASAAAGSGLQGGGSSSGGSGFDGSGMGAD</sequence>
<evidence type="ECO:0000313" key="3">
    <source>
        <dbReference type="Proteomes" id="UP000004578"/>
    </source>
</evidence>
<dbReference type="RefSeq" id="WP_005872474.1">
    <property type="nucleotide sequence ID" value="NZ_AKFS01000295.1"/>
</dbReference>